<sequence>MKKFIPALLLCLPLAAMAAPVTHIRTQKDFCQGLLQGAAFNRYLEQTCAFNEGVVEKITQITDRQCKNVFTPAQIEALQKEAVDDGKMLLNRYGKGQFCQDNFPGYRDAGILMEELRQRGL</sequence>
<evidence type="ECO:0000313" key="2">
    <source>
        <dbReference type="EMBL" id="OAM42937.1"/>
    </source>
</evidence>
<reference evidence="3" key="1">
    <citation type="submission" date="2016-05" db="EMBL/GenBank/DDBJ databases">
        <title>Draft genome of Corynebacterium afermentans subsp. afermentans LCDC 88199T.</title>
        <authorList>
            <person name="Bernier A.-M."/>
            <person name="Bernard K."/>
        </authorList>
    </citation>
    <scope>NUCLEOTIDE SEQUENCE [LARGE SCALE GENOMIC DNA]</scope>
    <source>
        <strain evidence="3">NML130454</strain>
    </source>
</reference>
<keyword evidence="3" id="KW-1185">Reference proteome</keyword>
<dbReference type="Proteomes" id="UP000077726">
    <property type="component" value="Unassembled WGS sequence"/>
</dbReference>
<name>A0A1B6VYQ4_9NEIS</name>
<evidence type="ECO:0000313" key="3">
    <source>
        <dbReference type="Proteomes" id="UP000077726"/>
    </source>
</evidence>
<dbReference type="EMBL" id="LXSQ01000016">
    <property type="protein sequence ID" value="OAM42937.1"/>
    <property type="molecule type" value="Genomic_DNA"/>
</dbReference>
<comment type="caution">
    <text evidence="2">The sequence shown here is derived from an EMBL/GenBank/DDBJ whole genome shotgun (WGS) entry which is preliminary data.</text>
</comment>
<accession>A0A1B6VYQ4</accession>
<gene>
    <name evidence="2" type="ORF">A7Q00_06675</name>
</gene>
<feature type="signal peptide" evidence="1">
    <location>
        <begin position="1"/>
        <end position="18"/>
    </location>
</feature>
<feature type="chain" id="PRO_5008590532" description="Lysozyme inhibitor LprI N-terminal domain-containing protein" evidence="1">
    <location>
        <begin position="19"/>
        <end position="121"/>
    </location>
</feature>
<dbReference type="OrthoDB" id="8613541at2"/>
<protein>
    <recommendedName>
        <fullName evidence="4">Lysozyme inhibitor LprI N-terminal domain-containing protein</fullName>
    </recommendedName>
</protein>
<keyword evidence="1" id="KW-0732">Signal</keyword>
<proteinExistence type="predicted"/>
<evidence type="ECO:0008006" key="4">
    <source>
        <dbReference type="Google" id="ProtNLM"/>
    </source>
</evidence>
<dbReference type="AlphaFoldDB" id="A0A1B6VYQ4"/>
<dbReference type="RefSeq" id="WP_064089812.1">
    <property type="nucleotide sequence ID" value="NZ_CAUQZT010000042.1"/>
</dbReference>
<organism evidence="2 3">
    <name type="scientific">Eikenella halliae</name>
    <dbReference type="NCBI Taxonomy" id="1795832"/>
    <lineage>
        <taxon>Bacteria</taxon>
        <taxon>Pseudomonadati</taxon>
        <taxon>Pseudomonadota</taxon>
        <taxon>Betaproteobacteria</taxon>
        <taxon>Neisseriales</taxon>
        <taxon>Neisseriaceae</taxon>
        <taxon>Eikenella</taxon>
    </lineage>
</organism>
<evidence type="ECO:0000256" key="1">
    <source>
        <dbReference type="SAM" id="SignalP"/>
    </source>
</evidence>